<dbReference type="EMBL" id="BAQC01000028">
    <property type="protein sequence ID" value="GBR52624.1"/>
    <property type="molecule type" value="Genomic_DNA"/>
</dbReference>
<proteinExistence type="predicted"/>
<protein>
    <submittedName>
        <fullName evidence="1">Uncharacterized protein</fullName>
    </submittedName>
</protein>
<name>A0ABQ0QPN3_9PROT</name>
<dbReference type="Proteomes" id="UP001062632">
    <property type="component" value="Unassembled WGS sequence"/>
</dbReference>
<organism evidence="1 2">
    <name type="scientific">Neokomagataea thailandica NBRC 106555</name>
    <dbReference type="NCBI Taxonomy" id="1223520"/>
    <lineage>
        <taxon>Bacteria</taxon>
        <taxon>Pseudomonadati</taxon>
        <taxon>Pseudomonadota</taxon>
        <taxon>Alphaproteobacteria</taxon>
        <taxon>Acetobacterales</taxon>
        <taxon>Acetobacteraceae</taxon>
        <taxon>Neokomagataea</taxon>
    </lineage>
</organism>
<keyword evidence="2" id="KW-1185">Reference proteome</keyword>
<gene>
    <name evidence="1" type="ORF">AA106555_0979</name>
</gene>
<sequence length="85" mass="9008">MSTVFLQPGFILIGNVAKDARISATDMVSFTLAGFVGLCGIALCCKAGNDESPTPVQGGLMDPTFDAVGILNQTPDVKFALYFYR</sequence>
<reference evidence="1 2" key="1">
    <citation type="submission" date="2013-04" db="EMBL/GenBank/DDBJ databases">
        <title>The genome sequencing project of 58 acetic acid bacteria.</title>
        <authorList>
            <person name="Okamoto-Kainuma A."/>
            <person name="Ishikawa M."/>
            <person name="Umino S."/>
            <person name="Koizumi Y."/>
            <person name="Shiwa Y."/>
            <person name="Yoshikawa H."/>
            <person name="Matsutani M."/>
            <person name="Matsushita K."/>
        </authorList>
    </citation>
    <scope>NUCLEOTIDE SEQUENCE [LARGE SCALE GENOMIC DNA]</scope>
    <source>
        <strain evidence="1 2">NBRC 106555</strain>
    </source>
</reference>
<evidence type="ECO:0000313" key="2">
    <source>
        <dbReference type="Proteomes" id="UP001062632"/>
    </source>
</evidence>
<evidence type="ECO:0000313" key="1">
    <source>
        <dbReference type="EMBL" id="GBR52624.1"/>
    </source>
</evidence>
<comment type="caution">
    <text evidence="1">The sequence shown here is derived from an EMBL/GenBank/DDBJ whole genome shotgun (WGS) entry which is preliminary data.</text>
</comment>
<accession>A0ABQ0QPN3</accession>